<dbReference type="RefSeq" id="WP_282184640.1">
    <property type="nucleotide sequence ID" value="NZ_JBJLSN010000045.1"/>
</dbReference>
<protein>
    <recommendedName>
        <fullName evidence="3">Response regulatory domain-containing protein</fullName>
    </recommendedName>
</protein>
<dbReference type="EMBL" id="JBJLSN010000045">
    <property type="protein sequence ID" value="MFL7904297.1"/>
    <property type="molecule type" value="Genomic_DNA"/>
</dbReference>
<evidence type="ECO:0000313" key="2">
    <source>
        <dbReference type="Proteomes" id="UP001628281"/>
    </source>
</evidence>
<sequence length="40" mass="4059">MALLEANNNLSILVADFAMPGMTGADLALLPAAIAPTCRS</sequence>
<comment type="caution">
    <text evidence="1">The sequence shown here is derived from an EMBL/GenBank/DDBJ whole genome shotgun (WGS) entry which is preliminary data.</text>
</comment>
<proteinExistence type="predicted"/>
<dbReference type="Proteomes" id="UP001628281">
    <property type="component" value="Unassembled WGS sequence"/>
</dbReference>
<gene>
    <name evidence="1" type="ORF">ACJ41P_24410</name>
</gene>
<name>A0ABW8VCW2_9PROT</name>
<evidence type="ECO:0008006" key="3">
    <source>
        <dbReference type="Google" id="ProtNLM"/>
    </source>
</evidence>
<reference evidence="1 2" key="1">
    <citation type="submission" date="2024-11" db="EMBL/GenBank/DDBJ databases">
        <title>Draft genome sequences of two bacteria associated to sugarcane roots in Colombia.</title>
        <authorList>
            <person name="Pardo-Diaz S."/>
            <person name="Masmela-Mendoza J."/>
            <person name="Delgadillo-Duran P."/>
            <person name="Bautista E.J."/>
            <person name="Rojas-Tapias D.F."/>
        </authorList>
    </citation>
    <scope>NUCLEOTIDE SEQUENCE [LARGE SCALE GENOMIC DNA]</scope>
    <source>
        <strain evidence="1 2">Ap18</strain>
    </source>
</reference>
<organism evidence="1 2">
    <name type="scientific">Azospirillum argentinense</name>
    <dbReference type="NCBI Taxonomy" id="2970906"/>
    <lineage>
        <taxon>Bacteria</taxon>
        <taxon>Pseudomonadati</taxon>
        <taxon>Pseudomonadota</taxon>
        <taxon>Alphaproteobacteria</taxon>
        <taxon>Rhodospirillales</taxon>
        <taxon>Azospirillaceae</taxon>
        <taxon>Azospirillum</taxon>
    </lineage>
</organism>
<keyword evidence="2" id="KW-1185">Reference proteome</keyword>
<evidence type="ECO:0000313" key="1">
    <source>
        <dbReference type="EMBL" id="MFL7904297.1"/>
    </source>
</evidence>
<accession>A0ABW8VCW2</accession>